<dbReference type="EC" id="2.7.1.180" evidence="2 19"/>
<dbReference type="FunFam" id="3.10.520.10:FF:000001">
    <property type="entry name" value="FAD:protein FMN transferase"/>
    <property type="match status" value="1"/>
</dbReference>
<feature type="binding site" evidence="20">
    <location>
        <position position="182"/>
    </location>
    <ligand>
        <name>FAD</name>
        <dbReference type="ChEBI" id="CHEBI:57692"/>
    </ligand>
</feature>
<keyword evidence="5 22" id="KW-0997">Cell inner membrane</keyword>
<keyword evidence="12" id="KW-0472">Membrane</keyword>
<dbReference type="NCBIfam" id="NF007774">
    <property type="entry name" value="PRK10461.1"/>
    <property type="match status" value="1"/>
</dbReference>
<comment type="cofactor">
    <cofactor evidence="21">
        <name>Mg(2+)</name>
        <dbReference type="ChEBI" id="CHEBI:18420"/>
    </cofactor>
    <cofactor evidence="21">
        <name>Mn(2+)</name>
        <dbReference type="ChEBI" id="CHEBI:29035"/>
    </cofactor>
    <text evidence="21">Magnesium. Can also use manganese.</text>
</comment>
<organism evidence="23 24">
    <name type="scientific">Escherichia fergusonii</name>
    <dbReference type="NCBI Taxonomy" id="564"/>
    <lineage>
        <taxon>Bacteria</taxon>
        <taxon>Pseudomonadati</taxon>
        <taxon>Pseudomonadota</taxon>
        <taxon>Gammaproteobacteria</taxon>
        <taxon>Enterobacterales</taxon>
        <taxon>Enterobacteriaceae</taxon>
        <taxon>Escherichia</taxon>
    </lineage>
</organism>
<keyword evidence="7 19" id="KW-0808">Transferase</keyword>
<accession>A0A7W3EQ28</accession>
<dbReference type="PANTHER" id="PTHR30040:SF2">
    <property type="entry name" value="FAD:PROTEIN FMN TRANSFERASE"/>
    <property type="match status" value="1"/>
</dbReference>
<dbReference type="InterPro" id="IPR024932">
    <property type="entry name" value="ApbE"/>
</dbReference>
<feature type="binding site" evidence="21">
    <location>
        <position position="299"/>
    </location>
    <ligand>
        <name>Mg(2+)</name>
        <dbReference type="ChEBI" id="CHEBI:18420"/>
    </ligand>
</feature>
<keyword evidence="11 19" id="KW-0460">Magnesium</keyword>
<evidence type="ECO:0000256" key="12">
    <source>
        <dbReference type="ARBA" id="ARBA00023136"/>
    </source>
</evidence>
<keyword evidence="10 19" id="KW-0274">FAD</keyword>
<dbReference type="Proteomes" id="UP000510927">
    <property type="component" value="Chromosome"/>
</dbReference>
<dbReference type="PIRSF" id="PIRSF006268">
    <property type="entry name" value="ApbE"/>
    <property type="match status" value="1"/>
</dbReference>
<evidence type="ECO:0000256" key="6">
    <source>
        <dbReference type="ARBA" id="ARBA00022630"/>
    </source>
</evidence>
<comment type="subcellular location">
    <subcellularLocation>
        <location evidence="18 22">Cell inner membrane</location>
        <topology evidence="18 22">Lipid-anchor</topology>
        <orientation evidence="18 22">Periplasmic side</orientation>
    </subcellularLocation>
</comment>
<dbReference type="PROSITE" id="PS51257">
    <property type="entry name" value="PROKAR_LIPOPROTEIN"/>
    <property type="match status" value="1"/>
</dbReference>
<keyword evidence="13" id="KW-0564">Palmitate</keyword>
<comment type="catalytic activity">
    <reaction evidence="16 19 22">
        <text>L-threonyl-[protein] + FAD = FMN-L-threonyl-[protein] + AMP + H(+)</text>
        <dbReference type="Rhea" id="RHEA:36847"/>
        <dbReference type="Rhea" id="RHEA-COMP:11060"/>
        <dbReference type="Rhea" id="RHEA-COMP:11061"/>
        <dbReference type="ChEBI" id="CHEBI:15378"/>
        <dbReference type="ChEBI" id="CHEBI:30013"/>
        <dbReference type="ChEBI" id="CHEBI:57692"/>
        <dbReference type="ChEBI" id="CHEBI:74257"/>
        <dbReference type="ChEBI" id="CHEBI:456215"/>
        <dbReference type="EC" id="2.7.1.180"/>
    </reaction>
</comment>
<keyword evidence="4" id="KW-1003">Cell membrane</keyword>
<keyword evidence="8 19" id="KW-0479">Metal-binding</keyword>
<feature type="binding site" evidence="20">
    <location>
        <position position="273"/>
    </location>
    <ligand>
        <name>FAD</name>
        <dbReference type="ChEBI" id="CHEBI:57692"/>
    </ligand>
</feature>
<evidence type="ECO:0000256" key="21">
    <source>
        <dbReference type="PIRSR" id="PIRSR006268-2"/>
    </source>
</evidence>
<comment type="similarity">
    <text evidence="1 19 22">Belongs to the ApbE family.</text>
</comment>
<evidence type="ECO:0000256" key="19">
    <source>
        <dbReference type="PIRNR" id="PIRNR006268"/>
    </source>
</evidence>
<dbReference type="PANTHER" id="PTHR30040">
    <property type="entry name" value="THIAMINE BIOSYNTHESIS LIPOPROTEIN APBE"/>
    <property type="match status" value="1"/>
</dbReference>
<dbReference type="SUPFAM" id="SSF143631">
    <property type="entry name" value="ApbE-like"/>
    <property type="match status" value="1"/>
</dbReference>
<evidence type="ECO:0000256" key="7">
    <source>
        <dbReference type="ARBA" id="ARBA00022679"/>
    </source>
</evidence>
<keyword evidence="9" id="KW-0732">Signal</keyword>
<evidence type="ECO:0000256" key="11">
    <source>
        <dbReference type="ARBA" id="ARBA00022842"/>
    </source>
</evidence>
<evidence type="ECO:0000256" key="5">
    <source>
        <dbReference type="ARBA" id="ARBA00022519"/>
    </source>
</evidence>
<protein>
    <recommendedName>
        <fullName evidence="3 19">FAD:protein FMN transferase</fullName>
        <ecNumber evidence="2 19">2.7.1.180</ecNumber>
    </recommendedName>
    <alternativeName>
        <fullName evidence="15 19">Flavin transferase</fullName>
    </alternativeName>
</protein>
<evidence type="ECO:0000313" key="23">
    <source>
        <dbReference type="EMBL" id="QLM99728.1"/>
    </source>
</evidence>
<evidence type="ECO:0000256" key="18">
    <source>
        <dbReference type="ARBA" id="ARBA00060485"/>
    </source>
</evidence>
<evidence type="ECO:0000256" key="15">
    <source>
        <dbReference type="ARBA" id="ARBA00031306"/>
    </source>
</evidence>
<keyword evidence="14 22" id="KW-0449">Lipoprotein</keyword>
<sequence>MEINFTRVALLAAALLFVGCDQAPKPTKAPSADVTVLEGKTMGTFWRVSVVGIDEKRSNELRNRIQTQLDADDQLLSTYKKDSALMRFNDTHSLSPWPVSEAMADIVTTAIRIGEKTEGAMDVTVGPLVNLWGFGPDKQPVTIPSQEQIDAAKAKTGLQHLTVINQYHQQYLQKDLPELYVDLSTVGEGYAADHLARLMEQEGISRYLVSVGGALNSRGMNAEGQPWRVAIQKPTDQENAVQAVVDINGHGISTSGSYRNYYELDGKRLSHVIDPQTGRPIEHNLVSVTVIAPTALEADAWDTGLMVLGPEKAKEIARREGLAVYMITKEGDSFKTWMSPQFKSFLVSEKN</sequence>
<evidence type="ECO:0000256" key="1">
    <source>
        <dbReference type="ARBA" id="ARBA00008282"/>
    </source>
</evidence>
<evidence type="ECO:0000256" key="2">
    <source>
        <dbReference type="ARBA" id="ARBA00011955"/>
    </source>
</evidence>
<evidence type="ECO:0000256" key="3">
    <source>
        <dbReference type="ARBA" id="ARBA00016337"/>
    </source>
</evidence>
<evidence type="ECO:0000256" key="17">
    <source>
        <dbReference type="ARBA" id="ARBA00053908"/>
    </source>
</evidence>
<dbReference type="GO" id="GO:0046872">
    <property type="term" value="F:metal ion binding"/>
    <property type="evidence" value="ECO:0007669"/>
    <property type="project" value="UniProtKB-UniRule"/>
</dbReference>
<evidence type="ECO:0000256" key="9">
    <source>
        <dbReference type="ARBA" id="ARBA00022729"/>
    </source>
</evidence>
<feature type="binding site" evidence="20">
    <location>
        <position position="188"/>
    </location>
    <ligand>
        <name>FAD</name>
        <dbReference type="ChEBI" id="CHEBI:57692"/>
    </ligand>
</feature>
<dbReference type="EMBL" id="CP055675">
    <property type="protein sequence ID" value="QLM99728.1"/>
    <property type="molecule type" value="Genomic_DNA"/>
</dbReference>
<evidence type="ECO:0000256" key="10">
    <source>
        <dbReference type="ARBA" id="ARBA00022827"/>
    </source>
</evidence>
<evidence type="ECO:0000256" key="16">
    <source>
        <dbReference type="ARBA" id="ARBA00048540"/>
    </source>
</evidence>
<proteinExistence type="inferred from homology"/>
<name>A0A7W3EQ28_ESCFE</name>
<evidence type="ECO:0000313" key="24">
    <source>
        <dbReference type="Proteomes" id="UP000510927"/>
    </source>
</evidence>
<keyword evidence="6 19" id="KW-0285">Flavoprotein</keyword>
<gene>
    <name evidence="23" type="primary">apbE</name>
    <name evidence="23" type="ORF">HVY52_07885</name>
</gene>
<evidence type="ECO:0000256" key="22">
    <source>
        <dbReference type="RuleBase" id="RU363002"/>
    </source>
</evidence>
<comment type="function">
    <text evidence="17">Flavin transferase that catalyzes the transfer of the FMN moiety of FAD and its covalent binding to the hydroxyl group of a threonine residue in a target flavoprotein such as NqrB and NqrC, two subunits of the NQR complex.</text>
</comment>
<reference evidence="23 24" key="1">
    <citation type="submission" date="2020-06" db="EMBL/GenBank/DDBJ databases">
        <title>REHAB project genomes.</title>
        <authorList>
            <person name="Shaw L.P."/>
        </authorList>
    </citation>
    <scope>NUCLEOTIDE SEQUENCE [LARGE SCALE GENOMIC DNA]</scope>
    <source>
        <strain evidence="23 24">RHB28-C13</strain>
    </source>
</reference>
<dbReference type="GO" id="GO:0016740">
    <property type="term" value="F:transferase activity"/>
    <property type="evidence" value="ECO:0007669"/>
    <property type="project" value="UniProtKB-UniRule"/>
</dbReference>
<evidence type="ECO:0000256" key="4">
    <source>
        <dbReference type="ARBA" id="ARBA00022475"/>
    </source>
</evidence>
<feature type="binding site" evidence="20">
    <location>
        <position position="79"/>
    </location>
    <ligand>
        <name>FAD</name>
        <dbReference type="ChEBI" id="CHEBI:57692"/>
    </ligand>
</feature>
<evidence type="ECO:0000256" key="13">
    <source>
        <dbReference type="ARBA" id="ARBA00023139"/>
    </source>
</evidence>
<dbReference type="Gene3D" id="3.10.520.10">
    <property type="entry name" value="ApbE-like domains"/>
    <property type="match status" value="1"/>
</dbReference>
<feature type="binding site" evidence="20">
    <location>
        <begin position="120"/>
        <end position="122"/>
    </location>
    <ligand>
        <name>FAD</name>
        <dbReference type="ChEBI" id="CHEBI:57692"/>
    </ligand>
</feature>
<dbReference type="Pfam" id="PF02424">
    <property type="entry name" value="ApbE"/>
    <property type="match status" value="1"/>
</dbReference>
<dbReference type="GO" id="GO:0005886">
    <property type="term" value="C:plasma membrane"/>
    <property type="evidence" value="ECO:0007669"/>
    <property type="project" value="UniProtKB-SubCell"/>
</dbReference>
<feature type="binding site" evidence="21">
    <location>
        <position position="185"/>
    </location>
    <ligand>
        <name>Mg(2+)</name>
        <dbReference type="ChEBI" id="CHEBI:18420"/>
    </ligand>
</feature>
<feature type="binding site" evidence="21">
    <location>
        <position position="303"/>
    </location>
    <ligand>
        <name>Mg(2+)</name>
        <dbReference type="ChEBI" id="CHEBI:18420"/>
    </ligand>
</feature>
<dbReference type="InterPro" id="IPR003374">
    <property type="entry name" value="ApbE-like_sf"/>
</dbReference>
<dbReference type="RefSeq" id="WP_181203312.1">
    <property type="nucleotide sequence ID" value="NZ_CP055675.1"/>
</dbReference>
<dbReference type="AlphaFoldDB" id="A0A7W3EQ28"/>
<evidence type="ECO:0000256" key="8">
    <source>
        <dbReference type="ARBA" id="ARBA00022723"/>
    </source>
</evidence>
<feature type="binding site" evidence="20">
    <location>
        <position position="42"/>
    </location>
    <ligand>
        <name>FAD</name>
        <dbReference type="ChEBI" id="CHEBI:57692"/>
    </ligand>
</feature>
<evidence type="ECO:0000256" key="14">
    <source>
        <dbReference type="ARBA" id="ARBA00023288"/>
    </source>
</evidence>
<evidence type="ECO:0000256" key="20">
    <source>
        <dbReference type="PIRSR" id="PIRSR006268-1"/>
    </source>
</evidence>